<gene>
    <name evidence="2" type="ORF">CVT24_000851</name>
</gene>
<evidence type="ECO:0000313" key="3">
    <source>
        <dbReference type="Proteomes" id="UP000284842"/>
    </source>
</evidence>
<keyword evidence="3" id="KW-1185">Reference proteome</keyword>
<feature type="compositionally biased region" description="Polar residues" evidence="1">
    <location>
        <begin position="261"/>
        <end position="280"/>
    </location>
</feature>
<proteinExistence type="predicted"/>
<sequence length="645" mass="71119">MSVLGPPDAVFESNRKLFARYTNIFKSRNSQDFVQYATRFAKWLGDSKAYYPEARQEIISLLLVAQANLRRILGLHDEFSKPFHVDQFPNNEMVTAYANMVRAVEPFSEFFVEPSLSAHLLKLRETIARNNTSLHTVQTSPPFATQPVHQVLPLRPENTTVIKQTVANPQSPKASTSSTRITNSGTPPIMAVQANHTSPPQPAAVLQSQPSQPASSSSSNNALPSKPQQTTVNRPAQRKVVKKRKTIDYEQLYNQDVQSFLQKQKASQPTIPASRPSDTGTVALEPARDSPQTTVPTAALHPPRASDDALRQPPPLAPQPTVVQPAPPTSAEIPTTTTLAEKESEGPTDNETTIPQPSPHHGTEHTLPALHEQPFVRDSEETQAEDTPMNIDSHPVVPVTNVPQPDHDMDTLMESTDDAAPSDAMQVDQSGADGAHTSYSPQKAEEPHVSPVPLPSKASYPRINRILASRFSRNRSQDNAPLEFTIPQDIYECIARWKERADPSVDLDATACVAFKCYLSDDLEETLTDVEICARLDSRSPSWLDAGELCLQIGSNDTIESIPLSPPFEVTPDNSVDISDFVCSGLNIAQLVSTTPLPHALFVIHVHSPTAKQQEKIESRRNKDRSWQSFLTELARPFTLAFDHI</sequence>
<feature type="region of interest" description="Disordered" evidence="1">
    <location>
        <begin position="378"/>
        <end position="456"/>
    </location>
</feature>
<dbReference type="AlphaFoldDB" id="A0A409VVL7"/>
<protein>
    <submittedName>
        <fullName evidence="2">Uncharacterized protein</fullName>
    </submittedName>
</protein>
<name>A0A409VVL7_9AGAR</name>
<accession>A0A409VVL7</accession>
<organism evidence="2 3">
    <name type="scientific">Panaeolus cyanescens</name>
    <dbReference type="NCBI Taxonomy" id="181874"/>
    <lineage>
        <taxon>Eukaryota</taxon>
        <taxon>Fungi</taxon>
        <taxon>Dikarya</taxon>
        <taxon>Basidiomycota</taxon>
        <taxon>Agaricomycotina</taxon>
        <taxon>Agaricomycetes</taxon>
        <taxon>Agaricomycetidae</taxon>
        <taxon>Agaricales</taxon>
        <taxon>Agaricineae</taxon>
        <taxon>Galeropsidaceae</taxon>
        <taxon>Panaeolus</taxon>
    </lineage>
</organism>
<dbReference type="OrthoDB" id="3040699at2759"/>
<feature type="compositionally biased region" description="Low complexity" evidence="1">
    <location>
        <begin position="203"/>
        <end position="225"/>
    </location>
</feature>
<evidence type="ECO:0000256" key="1">
    <source>
        <dbReference type="SAM" id="MobiDB-lite"/>
    </source>
</evidence>
<comment type="caution">
    <text evidence="2">The sequence shown here is derived from an EMBL/GenBank/DDBJ whole genome shotgun (WGS) entry which is preliminary data.</text>
</comment>
<reference evidence="2 3" key="1">
    <citation type="journal article" date="2018" name="Evol. Lett.">
        <title>Horizontal gene cluster transfer increased hallucinogenic mushroom diversity.</title>
        <authorList>
            <person name="Reynolds H.T."/>
            <person name="Vijayakumar V."/>
            <person name="Gluck-Thaler E."/>
            <person name="Korotkin H.B."/>
            <person name="Matheny P.B."/>
            <person name="Slot J.C."/>
        </authorList>
    </citation>
    <scope>NUCLEOTIDE SEQUENCE [LARGE SCALE GENOMIC DNA]</scope>
    <source>
        <strain evidence="2 3">2629</strain>
    </source>
</reference>
<evidence type="ECO:0000313" key="2">
    <source>
        <dbReference type="EMBL" id="PPQ70288.1"/>
    </source>
</evidence>
<feature type="region of interest" description="Disordered" evidence="1">
    <location>
        <begin position="164"/>
        <end position="241"/>
    </location>
</feature>
<dbReference type="Proteomes" id="UP000284842">
    <property type="component" value="Unassembled WGS sequence"/>
</dbReference>
<dbReference type="STRING" id="181874.A0A409VVL7"/>
<feature type="compositionally biased region" description="Polar residues" evidence="1">
    <location>
        <begin position="164"/>
        <end position="186"/>
    </location>
</feature>
<dbReference type="InParanoid" id="A0A409VVL7"/>
<feature type="region of interest" description="Disordered" evidence="1">
    <location>
        <begin position="261"/>
        <end position="366"/>
    </location>
</feature>
<dbReference type="EMBL" id="NHTK01005959">
    <property type="protein sequence ID" value="PPQ70288.1"/>
    <property type="molecule type" value="Genomic_DNA"/>
</dbReference>